<gene>
    <name evidence="2" type="ORF">PM001_LOCUS27421</name>
</gene>
<proteinExistence type="predicted"/>
<accession>A0AAV1V701</accession>
<feature type="region of interest" description="Disordered" evidence="1">
    <location>
        <begin position="1"/>
        <end position="44"/>
    </location>
</feature>
<evidence type="ECO:0000313" key="2">
    <source>
        <dbReference type="EMBL" id="CAK7942271.1"/>
    </source>
</evidence>
<dbReference type="Proteomes" id="UP001162060">
    <property type="component" value="Unassembled WGS sequence"/>
</dbReference>
<dbReference type="EMBL" id="CAKLBY020000270">
    <property type="protein sequence ID" value="CAK7942271.1"/>
    <property type="molecule type" value="Genomic_DNA"/>
</dbReference>
<reference evidence="2" key="1">
    <citation type="submission" date="2024-01" db="EMBL/GenBank/DDBJ databases">
        <authorList>
            <person name="Webb A."/>
        </authorList>
    </citation>
    <scope>NUCLEOTIDE SEQUENCE</scope>
    <source>
        <strain evidence="2">Pm1</strain>
    </source>
</reference>
<organism evidence="2 3">
    <name type="scientific">Peronospora matthiolae</name>
    <dbReference type="NCBI Taxonomy" id="2874970"/>
    <lineage>
        <taxon>Eukaryota</taxon>
        <taxon>Sar</taxon>
        <taxon>Stramenopiles</taxon>
        <taxon>Oomycota</taxon>
        <taxon>Peronosporomycetes</taxon>
        <taxon>Peronosporales</taxon>
        <taxon>Peronosporaceae</taxon>
        <taxon>Peronospora</taxon>
    </lineage>
</organism>
<dbReference type="AlphaFoldDB" id="A0AAV1V701"/>
<evidence type="ECO:0000256" key="1">
    <source>
        <dbReference type="SAM" id="MobiDB-lite"/>
    </source>
</evidence>
<feature type="compositionally biased region" description="Low complexity" evidence="1">
    <location>
        <begin position="33"/>
        <end position="44"/>
    </location>
</feature>
<comment type="caution">
    <text evidence="2">The sequence shown here is derived from an EMBL/GenBank/DDBJ whole genome shotgun (WGS) entry which is preliminary data.</text>
</comment>
<evidence type="ECO:0000313" key="3">
    <source>
        <dbReference type="Proteomes" id="UP001162060"/>
    </source>
</evidence>
<sequence>MFPGDSNLDLAVSASGDPEAKGDAFESDDASDSPESMSSISGSSTLRLAVPAEDARMYLSHVVTHHVDCSQQVPPVAETQQQVKDHLLLKKK</sequence>
<protein>
    <submittedName>
        <fullName evidence="2">Uncharacterized protein</fullName>
    </submittedName>
</protein>
<name>A0AAV1V701_9STRA</name>